<evidence type="ECO:0000256" key="2">
    <source>
        <dbReference type="SAM" id="SignalP"/>
    </source>
</evidence>
<proteinExistence type="predicted"/>
<dbReference type="Proteomes" id="UP000813444">
    <property type="component" value="Unassembled WGS sequence"/>
</dbReference>
<evidence type="ECO:0000313" key="4">
    <source>
        <dbReference type="Proteomes" id="UP000813444"/>
    </source>
</evidence>
<keyword evidence="2" id="KW-0732">Signal</keyword>
<accession>A0A8K0WVR9</accession>
<dbReference type="AlphaFoldDB" id="A0A8K0WVR9"/>
<name>A0A8K0WVR9_9HYPO</name>
<comment type="caution">
    <text evidence="3">The sequence shown here is derived from an EMBL/GenBank/DDBJ whole genome shotgun (WGS) entry which is preliminary data.</text>
</comment>
<keyword evidence="4" id="KW-1185">Reference proteome</keyword>
<evidence type="ECO:0000256" key="1">
    <source>
        <dbReference type="SAM" id="MobiDB-lite"/>
    </source>
</evidence>
<gene>
    <name evidence="3" type="ORF">B0I35DRAFT_421053</name>
</gene>
<feature type="signal peptide" evidence="2">
    <location>
        <begin position="1"/>
        <end position="31"/>
    </location>
</feature>
<evidence type="ECO:0000313" key="3">
    <source>
        <dbReference type="EMBL" id="KAH7325727.1"/>
    </source>
</evidence>
<organism evidence="3 4">
    <name type="scientific">Stachybotrys elegans</name>
    <dbReference type="NCBI Taxonomy" id="80388"/>
    <lineage>
        <taxon>Eukaryota</taxon>
        <taxon>Fungi</taxon>
        <taxon>Dikarya</taxon>
        <taxon>Ascomycota</taxon>
        <taxon>Pezizomycotina</taxon>
        <taxon>Sordariomycetes</taxon>
        <taxon>Hypocreomycetidae</taxon>
        <taxon>Hypocreales</taxon>
        <taxon>Stachybotryaceae</taxon>
        <taxon>Stachybotrys</taxon>
    </lineage>
</organism>
<protein>
    <submittedName>
        <fullName evidence="3">Uncharacterized protein</fullName>
    </submittedName>
</protein>
<feature type="chain" id="PRO_5035445976" evidence="2">
    <location>
        <begin position="32"/>
        <end position="102"/>
    </location>
</feature>
<feature type="region of interest" description="Disordered" evidence="1">
    <location>
        <begin position="54"/>
        <end position="84"/>
    </location>
</feature>
<dbReference type="EMBL" id="JAGPNK010000002">
    <property type="protein sequence ID" value="KAH7325727.1"/>
    <property type="molecule type" value="Genomic_DNA"/>
</dbReference>
<reference evidence="3" key="1">
    <citation type="journal article" date="2021" name="Nat. Commun.">
        <title>Genetic determinants of endophytism in the Arabidopsis root mycobiome.</title>
        <authorList>
            <person name="Mesny F."/>
            <person name="Miyauchi S."/>
            <person name="Thiergart T."/>
            <person name="Pickel B."/>
            <person name="Atanasova L."/>
            <person name="Karlsson M."/>
            <person name="Huettel B."/>
            <person name="Barry K.W."/>
            <person name="Haridas S."/>
            <person name="Chen C."/>
            <person name="Bauer D."/>
            <person name="Andreopoulos W."/>
            <person name="Pangilinan J."/>
            <person name="LaButti K."/>
            <person name="Riley R."/>
            <person name="Lipzen A."/>
            <person name="Clum A."/>
            <person name="Drula E."/>
            <person name="Henrissat B."/>
            <person name="Kohler A."/>
            <person name="Grigoriev I.V."/>
            <person name="Martin F.M."/>
            <person name="Hacquard S."/>
        </authorList>
    </citation>
    <scope>NUCLEOTIDE SEQUENCE</scope>
    <source>
        <strain evidence="3">MPI-CAGE-CH-0235</strain>
    </source>
</reference>
<sequence>MMGRMDTGVFGFFSARLRLFFFLLLLPLLYFQSPPASSSSSFCPSASRYPLSTALPFSAPQPETSLSSPRRSAPASPEGGGAYFATKKRARQHARAALFPSV</sequence>
<feature type="compositionally biased region" description="Low complexity" evidence="1">
    <location>
        <begin position="67"/>
        <end position="77"/>
    </location>
</feature>